<gene>
    <name evidence="2" type="ORF">SAMN05660874_04907</name>
</gene>
<dbReference type="EMBL" id="FOZX01000010">
    <property type="protein sequence ID" value="SFT00415.1"/>
    <property type="molecule type" value="Genomic_DNA"/>
</dbReference>
<protein>
    <submittedName>
        <fullName evidence="2">Uncharacterized protein</fullName>
    </submittedName>
</protein>
<accession>A0A1I6UG44</accession>
<reference evidence="3" key="1">
    <citation type="submission" date="2016-10" db="EMBL/GenBank/DDBJ databases">
        <authorList>
            <person name="Varghese N."/>
            <person name="Submissions S."/>
        </authorList>
    </citation>
    <scope>NUCLEOTIDE SEQUENCE [LARGE SCALE GENOMIC DNA]</scope>
    <source>
        <strain evidence="3">DSM 44771</strain>
    </source>
</reference>
<evidence type="ECO:0000256" key="1">
    <source>
        <dbReference type="SAM" id="Phobius"/>
    </source>
</evidence>
<organism evidence="2 3">
    <name type="scientific">Saccharopolyspora flava</name>
    <dbReference type="NCBI Taxonomy" id="95161"/>
    <lineage>
        <taxon>Bacteria</taxon>
        <taxon>Bacillati</taxon>
        <taxon>Actinomycetota</taxon>
        <taxon>Actinomycetes</taxon>
        <taxon>Pseudonocardiales</taxon>
        <taxon>Pseudonocardiaceae</taxon>
        <taxon>Saccharopolyspora</taxon>
    </lineage>
</organism>
<evidence type="ECO:0000313" key="3">
    <source>
        <dbReference type="Proteomes" id="UP000198852"/>
    </source>
</evidence>
<keyword evidence="3" id="KW-1185">Reference proteome</keyword>
<name>A0A1I6UG44_9PSEU</name>
<feature type="transmembrane region" description="Helical" evidence="1">
    <location>
        <begin position="12"/>
        <end position="38"/>
    </location>
</feature>
<proteinExistence type="predicted"/>
<dbReference type="AlphaFoldDB" id="A0A1I6UG44"/>
<evidence type="ECO:0000313" key="2">
    <source>
        <dbReference type="EMBL" id="SFT00415.1"/>
    </source>
</evidence>
<keyword evidence="1" id="KW-0812">Transmembrane</keyword>
<dbReference type="Proteomes" id="UP000198852">
    <property type="component" value="Unassembled WGS sequence"/>
</dbReference>
<keyword evidence="1" id="KW-1133">Transmembrane helix</keyword>
<sequence length="39" mass="4278">MRFRNVEIKPIGGAVGCLTMVLISVVLSVALTLVLNYMR</sequence>
<keyword evidence="1" id="KW-0472">Membrane</keyword>